<evidence type="ECO:0000256" key="1">
    <source>
        <dbReference type="ARBA" id="ARBA00010062"/>
    </source>
</evidence>
<feature type="signal peptide" evidence="3">
    <location>
        <begin position="1"/>
        <end position="20"/>
    </location>
</feature>
<dbReference type="Proteomes" id="UP000198802">
    <property type="component" value="Unassembled WGS sequence"/>
</dbReference>
<accession>A0A0S4QIL9</accession>
<dbReference type="RefSeq" id="WP_091272326.1">
    <property type="nucleotide sequence ID" value="NZ_FAOZ01000003.1"/>
</dbReference>
<proteinExistence type="inferred from homology"/>
<dbReference type="Pfam" id="PF13458">
    <property type="entry name" value="Peripla_BP_6"/>
    <property type="match status" value="1"/>
</dbReference>
<sequence>MKPRRTVAAIAAVAAVSVFAAGCGRSGGGELGAEDAPATEAASAAAGDFGSLKDVCGSGDAKTASAQGVTASEINVGVFSDVGFTKNSEFDDAAKVFTSWCNDAGGINGRKIVYNLRDTKMLEVRQRMIEACRDDFAIVGGGAALDSGGVEERLKCLLPDIPAQTSMVDNIGSDLQIDAIGAGHSYARYVGYYKWLITEAHPDSAGAIGFISGDSPVTKTIGAQNVEGMKAVGGTVVYDDLYPAVGVSDWTPYAQAIKSKGVKGLVFLGDFRSLAKLEQVLKSIDYKLDWIDANSNAYGSSFQELGGDAVAFQNNYADLSGVAPLEAKDDIPALEQVEELYKKYAPKADITFPALRAFSSWLLFAKSAQECGDDLTRKCLYDTAREQTDWTAGGLQADVDISETDAPIKCFDVVQLKADGWEIADFKPDTDDLYRCDAPEIKFTGDYGKPLTLASVGKSLSDFQ</sequence>
<feature type="chain" id="PRO_5006626284" evidence="3">
    <location>
        <begin position="21"/>
        <end position="464"/>
    </location>
</feature>
<dbReference type="PANTHER" id="PTHR47235">
    <property type="entry name" value="BLR6548 PROTEIN"/>
    <property type="match status" value="1"/>
</dbReference>
<keyword evidence="2 3" id="KW-0732">Signal</keyword>
<gene>
    <name evidence="5" type="ORF">Ga0074812_103122</name>
</gene>
<reference evidence="6" key="1">
    <citation type="submission" date="2015-11" db="EMBL/GenBank/DDBJ databases">
        <authorList>
            <person name="Varghese N."/>
        </authorList>
    </citation>
    <scope>NUCLEOTIDE SEQUENCE [LARGE SCALE GENOMIC DNA]</scope>
    <source>
        <strain evidence="6">DSM 45899</strain>
    </source>
</reference>
<organism evidence="5 6">
    <name type="scientific">Parafrankia irregularis</name>
    <dbReference type="NCBI Taxonomy" id="795642"/>
    <lineage>
        <taxon>Bacteria</taxon>
        <taxon>Bacillati</taxon>
        <taxon>Actinomycetota</taxon>
        <taxon>Actinomycetes</taxon>
        <taxon>Frankiales</taxon>
        <taxon>Frankiaceae</taxon>
        <taxon>Parafrankia</taxon>
    </lineage>
</organism>
<dbReference type="InterPro" id="IPR028081">
    <property type="entry name" value="Leu-bd"/>
</dbReference>
<feature type="domain" description="Leucine-binding protein" evidence="4">
    <location>
        <begin position="89"/>
        <end position="420"/>
    </location>
</feature>
<evidence type="ECO:0000256" key="3">
    <source>
        <dbReference type="SAM" id="SignalP"/>
    </source>
</evidence>
<name>A0A0S4QIL9_9ACTN</name>
<dbReference type="AlphaFoldDB" id="A0A0S4QIL9"/>
<evidence type="ECO:0000313" key="6">
    <source>
        <dbReference type="Proteomes" id="UP000198802"/>
    </source>
</evidence>
<keyword evidence="6" id="KW-1185">Reference proteome</keyword>
<dbReference type="PANTHER" id="PTHR47235:SF1">
    <property type="entry name" value="BLR6548 PROTEIN"/>
    <property type="match status" value="1"/>
</dbReference>
<evidence type="ECO:0000313" key="5">
    <source>
        <dbReference type="EMBL" id="CUU54632.1"/>
    </source>
</evidence>
<dbReference type="EMBL" id="FAOZ01000003">
    <property type="protein sequence ID" value="CUU54632.1"/>
    <property type="molecule type" value="Genomic_DNA"/>
</dbReference>
<dbReference type="Gene3D" id="3.40.50.2300">
    <property type="match status" value="2"/>
</dbReference>
<comment type="similarity">
    <text evidence="1">Belongs to the leucine-binding protein family.</text>
</comment>
<evidence type="ECO:0000256" key="2">
    <source>
        <dbReference type="ARBA" id="ARBA00022729"/>
    </source>
</evidence>
<dbReference type="PROSITE" id="PS51257">
    <property type="entry name" value="PROKAR_LIPOPROTEIN"/>
    <property type="match status" value="1"/>
</dbReference>
<dbReference type="SUPFAM" id="SSF53822">
    <property type="entry name" value="Periplasmic binding protein-like I"/>
    <property type="match status" value="1"/>
</dbReference>
<dbReference type="InterPro" id="IPR028082">
    <property type="entry name" value="Peripla_BP_I"/>
</dbReference>
<protein>
    <submittedName>
        <fullName evidence="5">Substrate-binding protein</fullName>
    </submittedName>
</protein>
<evidence type="ECO:0000259" key="4">
    <source>
        <dbReference type="Pfam" id="PF13458"/>
    </source>
</evidence>